<keyword evidence="3" id="KW-1185">Reference proteome</keyword>
<dbReference type="STRING" id="243090.RB11683"/>
<dbReference type="EnsemblBacteria" id="CAD79264">
    <property type="protein sequence ID" value="CAD79264"/>
    <property type="gene ID" value="RB11683"/>
</dbReference>
<proteinExistence type="predicted"/>
<dbReference type="AlphaFoldDB" id="Q7UDZ1"/>
<feature type="region of interest" description="Disordered" evidence="1">
    <location>
        <begin position="1"/>
        <end position="50"/>
    </location>
</feature>
<dbReference type="EMBL" id="BX294153">
    <property type="protein sequence ID" value="CAD79264.1"/>
    <property type="molecule type" value="Genomic_DNA"/>
</dbReference>
<reference evidence="2 3" key="1">
    <citation type="journal article" date="2003" name="Proc. Natl. Acad. Sci. U.S.A.">
        <title>Complete genome sequence of the marine planctomycete Pirellula sp. strain 1.</title>
        <authorList>
            <person name="Gloeckner F.O."/>
            <person name="Kube M."/>
            <person name="Bauer M."/>
            <person name="Teeling H."/>
            <person name="Lombardot T."/>
            <person name="Ludwig W."/>
            <person name="Gade D."/>
            <person name="Beck A."/>
            <person name="Borzym K."/>
            <person name="Heitmann K."/>
            <person name="Rabus R."/>
            <person name="Schlesner H."/>
            <person name="Amann R."/>
            <person name="Reinhardt R."/>
        </authorList>
    </citation>
    <scope>NUCLEOTIDE SEQUENCE [LARGE SCALE GENOMIC DNA]</scope>
    <source>
        <strain evidence="3">DSM 10527 / NCIMB 13988 / SH1</strain>
    </source>
</reference>
<protein>
    <submittedName>
        <fullName evidence="2">Uncharacterized protein</fullName>
    </submittedName>
</protein>
<dbReference type="Proteomes" id="UP000001025">
    <property type="component" value="Chromosome"/>
</dbReference>
<gene>
    <name evidence="2" type="ordered locus">RB11683</name>
</gene>
<evidence type="ECO:0000313" key="3">
    <source>
        <dbReference type="Proteomes" id="UP000001025"/>
    </source>
</evidence>
<organism evidence="2 3">
    <name type="scientific">Rhodopirellula baltica (strain DSM 10527 / NCIMB 13988 / SH1)</name>
    <dbReference type="NCBI Taxonomy" id="243090"/>
    <lineage>
        <taxon>Bacteria</taxon>
        <taxon>Pseudomonadati</taxon>
        <taxon>Planctomycetota</taxon>
        <taxon>Planctomycetia</taxon>
        <taxon>Pirellulales</taxon>
        <taxon>Pirellulaceae</taxon>
        <taxon>Rhodopirellula</taxon>
    </lineage>
</organism>
<evidence type="ECO:0000313" key="2">
    <source>
        <dbReference type="EMBL" id="CAD79264.1"/>
    </source>
</evidence>
<sequence length="50" mass="5571">MVLNVNHPPKNNARDKTPVPNQIVPTDRRNSADAAVRPTDGSHVKRRRAC</sequence>
<name>Q7UDZ1_RHOBA</name>
<dbReference type="KEGG" id="rba:RB11683"/>
<evidence type="ECO:0000256" key="1">
    <source>
        <dbReference type="SAM" id="MobiDB-lite"/>
    </source>
</evidence>
<dbReference type="InParanoid" id="Q7UDZ1"/>
<accession>Q7UDZ1</accession>
<dbReference type="HOGENOM" id="CLU_3122035_0_0_0"/>